<name>A0A396ST09_9BACL</name>
<evidence type="ECO:0000256" key="1">
    <source>
        <dbReference type="SAM" id="MobiDB-lite"/>
    </source>
</evidence>
<sequence>MERRFIRKAQAPRFAPTDVLCIESEAADTSAGRPESKASFQLSTEGRPRPQIGLGAGARHYSSRVFCPAKDDLKIFKVGKLFSYGT</sequence>
<evidence type="ECO:0000313" key="3">
    <source>
        <dbReference type="Proteomes" id="UP000265692"/>
    </source>
</evidence>
<proteinExistence type="predicted"/>
<dbReference type="AlphaFoldDB" id="A0A396ST09"/>
<accession>A0A396ST09</accession>
<reference evidence="2 3" key="1">
    <citation type="submission" date="2018-08" db="EMBL/GenBank/DDBJ databases">
        <title>Lysinibacillus sp. YLB-03 draft genome sequence.</title>
        <authorList>
            <person name="Yu L."/>
        </authorList>
    </citation>
    <scope>NUCLEOTIDE SEQUENCE [LARGE SCALE GENOMIC DNA]</scope>
    <source>
        <strain evidence="2 3">YLB-03</strain>
    </source>
</reference>
<gene>
    <name evidence="2" type="ORF">D1B33_01780</name>
</gene>
<evidence type="ECO:0000313" key="2">
    <source>
        <dbReference type="EMBL" id="RHW39601.1"/>
    </source>
</evidence>
<keyword evidence="3" id="KW-1185">Reference proteome</keyword>
<organism evidence="2 3">
    <name type="scientific">Ureibacillus yapensis</name>
    <dbReference type="NCBI Taxonomy" id="2304605"/>
    <lineage>
        <taxon>Bacteria</taxon>
        <taxon>Bacillati</taxon>
        <taxon>Bacillota</taxon>
        <taxon>Bacilli</taxon>
        <taxon>Bacillales</taxon>
        <taxon>Caryophanaceae</taxon>
        <taxon>Ureibacillus</taxon>
    </lineage>
</organism>
<feature type="region of interest" description="Disordered" evidence="1">
    <location>
        <begin position="25"/>
        <end position="49"/>
    </location>
</feature>
<dbReference type="EMBL" id="QWEI01000001">
    <property type="protein sequence ID" value="RHW39601.1"/>
    <property type="molecule type" value="Genomic_DNA"/>
</dbReference>
<protein>
    <submittedName>
        <fullName evidence="2">Uncharacterized protein</fullName>
    </submittedName>
</protein>
<dbReference type="Proteomes" id="UP000265692">
    <property type="component" value="Unassembled WGS sequence"/>
</dbReference>
<comment type="caution">
    <text evidence="2">The sequence shown here is derived from an EMBL/GenBank/DDBJ whole genome shotgun (WGS) entry which is preliminary data.</text>
</comment>
<dbReference type="RefSeq" id="WP_118874613.1">
    <property type="nucleotide sequence ID" value="NZ_QWEI01000001.1"/>
</dbReference>